<dbReference type="AlphaFoldDB" id="Q24DT2"/>
<keyword evidence="3" id="KW-1185">Reference proteome</keyword>
<sequence>MLFSVKFLALFLAFLSLTTSEHLCHKSCTCDENTYNCNGCSSPYGDPSQIWYYDYRYCPCLDGYYVSDNVNWTCSPNPIADDFDWCEEQLVFQIIQIVVNTDCHGQIDNGVNYVESDVDLDYNGMIEAGGCLYDFRSSLLYKDPTQAGNPYVPFPDSVVLNGVDATKIGLKILLSDVNKYSISNTVDNVKGTINNEIHVGINIGHDRKVIRLHEYVLYVYTHRDEVMAFNVNVDMQRTQDCAPGSCIIVADLDVSGKLYTDNTYTTPLTSLNYVVGDTLYGQINFIDPTYTKELIFQSLFIKTDHNSVYDMSSLVKSTPIKGGMQFELQLVYPSISQVIQVNMKIQGLNRFLDAKSQASPTPNQTINQQYTIQVVNPLTKATSNSNNNSTSSSSLLKICLISLLLLLF</sequence>
<reference evidence="3" key="1">
    <citation type="journal article" date="2006" name="PLoS Biol.">
        <title>Macronuclear genome sequence of the ciliate Tetrahymena thermophila, a model eukaryote.</title>
        <authorList>
            <person name="Eisen J.A."/>
            <person name="Coyne R.S."/>
            <person name="Wu M."/>
            <person name="Wu D."/>
            <person name="Thiagarajan M."/>
            <person name="Wortman J.R."/>
            <person name="Badger J.H."/>
            <person name="Ren Q."/>
            <person name="Amedeo P."/>
            <person name="Jones K.M."/>
            <person name="Tallon L.J."/>
            <person name="Delcher A.L."/>
            <person name="Salzberg S.L."/>
            <person name="Silva J.C."/>
            <person name="Haas B.J."/>
            <person name="Majoros W.H."/>
            <person name="Farzad M."/>
            <person name="Carlton J.M."/>
            <person name="Smith R.K. Jr."/>
            <person name="Garg J."/>
            <person name="Pearlman R.E."/>
            <person name="Karrer K.M."/>
            <person name="Sun L."/>
            <person name="Manning G."/>
            <person name="Elde N.C."/>
            <person name="Turkewitz A.P."/>
            <person name="Asai D.J."/>
            <person name="Wilkes D.E."/>
            <person name="Wang Y."/>
            <person name="Cai H."/>
            <person name="Collins K."/>
            <person name="Stewart B.A."/>
            <person name="Lee S.R."/>
            <person name="Wilamowska K."/>
            <person name="Weinberg Z."/>
            <person name="Ruzzo W.L."/>
            <person name="Wloga D."/>
            <person name="Gaertig J."/>
            <person name="Frankel J."/>
            <person name="Tsao C.-C."/>
            <person name="Gorovsky M.A."/>
            <person name="Keeling P.J."/>
            <person name="Waller R.F."/>
            <person name="Patron N.J."/>
            <person name="Cherry J.M."/>
            <person name="Stover N.A."/>
            <person name="Krieger C.J."/>
            <person name="del Toro C."/>
            <person name="Ryder H.F."/>
            <person name="Williamson S.C."/>
            <person name="Barbeau R.A."/>
            <person name="Hamilton E.P."/>
            <person name="Orias E."/>
        </authorList>
    </citation>
    <scope>NUCLEOTIDE SEQUENCE [LARGE SCALE GENOMIC DNA]</scope>
    <source>
        <strain evidence="3">SB210</strain>
    </source>
</reference>
<dbReference type="InParanoid" id="Q24DT2"/>
<accession>Q24DT2</accession>
<dbReference type="RefSeq" id="XP_001026153.1">
    <property type="nucleotide sequence ID" value="XM_001026153.1"/>
</dbReference>
<proteinExistence type="predicted"/>
<dbReference type="GeneID" id="7830366"/>
<protein>
    <recommendedName>
        <fullName evidence="4">Transmembrane protein</fullName>
    </recommendedName>
</protein>
<gene>
    <name evidence="2" type="ORF">TTHERM_00790550</name>
</gene>
<feature type="chain" id="PRO_5004202304" description="Transmembrane protein" evidence="1">
    <location>
        <begin position="21"/>
        <end position="408"/>
    </location>
</feature>
<name>Q24DT2_TETTS</name>
<dbReference type="Proteomes" id="UP000009168">
    <property type="component" value="Unassembled WGS sequence"/>
</dbReference>
<evidence type="ECO:0000256" key="1">
    <source>
        <dbReference type="SAM" id="SignalP"/>
    </source>
</evidence>
<evidence type="ECO:0008006" key="4">
    <source>
        <dbReference type="Google" id="ProtNLM"/>
    </source>
</evidence>
<evidence type="ECO:0000313" key="3">
    <source>
        <dbReference type="Proteomes" id="UP000009168"/>
    </source>
</evidence>
<feature type="signal peptide" evidence="1">
    <location>
        <begin position="1"/>
        <end position="20"/>
    </location>
</feature>
<organism evidence="2 3">
    <name type="scientific">Tetrahymena thermophila (strain SB210)</name>
    <dbReference type="NCBI Taxonomy" id="312017"/>
    <lineage>
        <taxon>Eukaryota</taxon>
        <taxon>Sar</taxon>
        <taxon>Alveolata</taxon>
        <taxon>Ciliophora</taxon>
        <taxon>Intramacronucleata</taxon>
        <taxon>Oligohymenophorea</taxon>
        <taxon>Hymenostomatida</taxon>
        <taxon>Tetrahymenina</taxon>
        <taxon>Tetrahymenidae</taxon>
        <taxon>Tetrahymena</taxon>
    </lineage>
</organism>
<keyword evidence="1" id="KW-0732">Signal</keyword>
<dbReference type="KEGG" id="tet:TTHERM_00790550"/>
<dbReference type="EMBL" id="GG662316">
    <property type="protein sequence ID" value="EAS05908.1"/>
    <property type="molecule type" value="Genomic_DNA"/>
</dbReference>
<evidence type="ECO:0000313" key="2">
    <source>
        <dbReference type="EMBL" id="EAS05908.1"/>
    </source>
</evidence>
<dbReference type="HOGENOM" id="CLU_664791_0_0_1"/>